<feature type="transmembrane region" description="Helical" evidence="7">
    <location>
        <begin position="421"/>
        <end position="445"/>
    </location>
</feature>
<gene>
    <name evidence="8" type="ORF">ILT43_09785</name>
</gene>
<keyword evidence="3" id="KW-1003">Cell membrane</keyword>
<evidence type="ECO:0000256" key="5">
    <source>
        <dbReference type="ARBA" id="ARBA00022989"/>
    </source>
</evidence>
<feature type="transmembrane region" description="Helical" evidence="7">
    <location>
        <begin position="151"/>
        <end position="173"/>
    </location>
</feature>
<keyword evidence="6 7" id="KW-0472">Membrane</keyword>
<comment type="similarity">
    <text evidence="2">Belongs to the polysaccharide synthase family.</text>
</comment>
<keyword evidence="9" id="KW-1185">Reference proteome</keyword>
<feature type="transmembrane region" description="Helical" evidence="7">
    <location>
        <begin position="58"/>
        <end position="83"/>
    </location>
</feature>
<feature type="transmembrane region" description="Helical" evidence="7">
    <location>
        <begin position="331"/>
        <end position="350"/>
    </location>
</feature>
<feature type="transmembrane region" description="Helical" evidence="7">
    <location>
        <begin position="258"/>
        <end position="279"/>
    </location>
</feature>
<dbReference type="EMBL" id="JAFEMC010000003">
    <property type="protein sequence ID" value="MBM6576664.1"/>
    <property type="molecule type" value="Genomic_DNA"/>
</dbReference>
<comment type="caution">
    <text evidence="8">The sequence shown here is derived from an EMBL/GenBank/DDBJ whole genome shotgun (WGS) entry which is preliminary data.</text>
</comment>
<evidence type="ECO:0000256" key="4">
    <source>
        <dbReference type="ARBA" id="ARBA00022692"/>
    </source>
</evidence>
<organism evidence="8 9">
    <name type="scientific">Sphingomonas longa</name>
    <dbReference type="NCBI Taxonomy" id="2778730"/>
    <lineage>
        <taxon>Bacteria</taxon>
        <taxon>Pseudomonadati</taxon>
        <taxon>Pseudomonadota</taxon>
        <taxon>Alphaproteobacteria</taxon>
        <taxon>Sphingomonadales</taxon>
        <taxon>Sphingomonadaceae</taxon>
        <taxon>Sphingomonas</taxon>
    </lineage>
</organism>
<dbReference type="Proteomes" id="UP000763641">
    <property type="component" value="Unassembled WGS sequence"/>
</dbReference>
<name>A0ABS2D6V3_9SPHN</name>
<feature type="transmembrane region" description="Helical" evidence="7">
    <location>
        <begin position="20"/>
        <end position="46"/>
    </location>
</feature>
<reference evidence="8 9" key="1">
    <citation type="submission" date="2020-12" db="EMBL/GenBank/DDBJ databases">
        <title>Sphingomonas sp.</title>
        <authorList>
            <person name="Kim M.K."/>
        </authorList>
    </citation>
    <scope>NUCLEOTIDE SEQUENCE [LARGE SCALE GENOMIC DNA]</scope>
    <source>
        <strain evidence="8 9">BT552</strain>
    </source>
</reference>
<feature type="transmembrane region" description="Helical" evidence="7">
    <location>
        <begin position="95"/>
        <end position="113"/>
    </location>
</feature>
<dbReference type="PANTHER" id="PTHR30250">
    <property type="entry name" value="PST FAMILY PREDICTED COLANIC ACID TRANSPORTER"/>
    <property type="match status" value="1"/>
</dbReference>
<keyword evidence="5 7" id="KW-1133">Transmembrane helix</keyword>
<dbReference type="Pfam" id="PF13440">
    <property type="entry name" value="Polysacc_synt_3"/>
    <property type="match status" value="1"/>
</dbReference>
<feature type="transmembrane region" description="Helical" evidence="7">
    <location>
        <begin position="125"/>
        <end position="145"/>
    </location>
</feature>
<evidence type="ECO:0000256" key="1">
    <source>
        <dbReference type="ARBA" id="ARBA00004651"/>
    </source>
</evidence>
<feature type="transmembrane region" description="Helical" evidence="7">
    <location>
        <begin position="299"/>
        <end position="319"/>
    </location>
</feature>
<comment type="subcellular location">
    <subcellularLocation>
        <location evidence="1">Cell membrane</location>
        <topology evidence="1">Multi-pass membrane protein</topology>
    </subcellularLocation>
</comment>
<accession>A0ABS2D6V3</accession>
<sequence length="456" mass="48349">MVQWASTFLVIRLLDPRDYGLFAMAQVVLVFLNMLNGFGLASGLIQAADVTERQVRQLFGMLIALNAALAAFQLMLAPLAAAYYRQPIVADMLRVQALLYLTTPFIALPFALLSRRMDFRHQARANICASIAAAAAALGGALAGWGVWTLVIAPLVLFAVRGAMMTWSARSFVWPVFDFRGAGHLARYGGIVAAGQLFWFGQSQADVFIAGRLFSPHMLGIYTTSLFLAQIFVSKVVPPLNEVAFSAYARIQHDPDAIAAAFVRSVKIIMAAALPFYFGLAVTAEPLVLTALGPKWQEAAPIVQLLALAMPLMTLLVLYTPACDALGRPGVGVSNGAIGAGILATGFLIGAQWGPVGLATAWIVAYPIYLAISSYRALPVIGASGRAIVMAIAPVLVASSVMAGSVMLVDRGLPALSPLPRLAILVAAGAMVYTGWLVLFARATLSELIATVKRSG</sequence>
<protein>
    <submittedName>
        <fullName evidence="8">Lipopolysaccharide biosynthesis protein</fullName>
    </submittedName>
</protein>
<dbReference type="CDD" id="cd13127">
    <property type="entry name" value="MATE_tuaB_like"/>
    <property type="match status" value="1"/>
</dbReference>
<evidence type="ECO:0000256" key="3">
    <source>
        <dbReference type="ARBA" id="ARBA00022475"/>
    </source>
</evidence>
<feature type="transmembrane region" description="Helical" evidence="7">
    <location>
        <begin position="387"/>
        <end position="409"/>
    </location>
</feature>
<dbReference type="InterPro" id="IPR050833">
    <property type="entry name" value="Poly_Biosynth_Transport"/>
</dbReference>
<evidence type="ECO:0000313" key="8">
    <source>
        <dbReference type="EMBL" id="MBM6576664.1"/>
    </source>
</evidence>
<evidence type="ECO:0000256" key="2">
    <source>
        <dbReference type="ARBA" id="ARBA00007430"/>
    </source>
</evidence>
<proteinExistence type="inferred from homology"/>
<evidence type="ECO:0000256" key="6">
    <source>
        <dbReference type="ARBA" id="ARBA00023136"/>
    </source>
</evidence>
<evidence type="ECO:0000256" key="7">
    <source>
        <dbReference type="SAM" id="Phobius"/>
    </source>
</evidence>
<dbReference type="PANTHER" id="PTHR30250:SF10">
    <property type="entry name" value="LIPOPOLYSACCHARIDE BIOSYNTHESIS PROTEIN WZXC"/>
    <property type="match status" value="1"/>
</dbReference>
<feature type="transmembrane region" description="Helical" evidence="7">
    <location>
        <begin position="356"/>
        <end position="375"/>
    </location>
</feature>
<keyword evidence="4 7" id="KW-0812">Transmembrane</keyword>
<evidence type="ECO:0000313" key="9">
    <source>
        <dbReference type="Proteomes" id="UP000763641"/>
    </source>
</evidence>